<proteinExistence type="predicted"/>
<organism evidence="1">
    <name type="scientific">Amphimedon queenslandica</name>
    <name type="common">Sponge</name>
    <dbReference type="NCBI Taxonomy" id="400682"/>
    <lineage>
        <taxon>Eukaryota</taxon>
        <taxon>Metazoa</taxon>
        <taxon>Porifera</taxon>
        <taxon>Demospongiae</taxon>
        <taxon>Heteroscleromorpha</taxon>
        <taxon>Haplosclerida</taxon>
        <taxon>Niphatidae</taxon>
        <taxon>Amphimedon</taxon>
    </lineage>
</organism>
<protein>
    <submittedName>
        <fullName evidence="1">Uncharacterized protein</fullName>
    </submittedName>
</protein>
<sequence>GPGPGPLDPPLVEKQ</sequence>
<dbReference type="InParanoid" id="A0A1X7U8P0"/>
<dbReference type="EnsemblMetazoa" id="Aqu2.1.23826_001">
    <property type="protein sequence ID" value="Aqu2.1.23826_001"/>
    <property type="gene ID" value="Aqu2.1.23826"/>
</dbReference>
<reference evidence="1" key="1">
    <citation type="submission" date="2017-05" db="UniProtKB">
        <authorList>
            <consortium name="EnsemblMetazoa"/>
        </authorList>
    </citation>
    <scope>IDENTIFICATION</scope>
</reference>
<name>A0A1X7U8P0_AMPQE</name>
<evidence type="ECO:0000313" key="1">
    <source>
        <dbReference type="EnsemblMetazoa" id="Aqu2.1.23826_001"/>
    </source>
</evidence>
<accession>A0A1X7U8P0</accession>